<evidence type="ECO:0000256" key="2">
    <source>
        <dbReference type="SAM" id="Phobius"/>
    </source>
</evidence>
<reference evidence="3 4" key="1">
    <citation type="submission" date="2009-11" db="EMBL/GenBank/DDBJ databases">
        <title>Annotation of Allomyces macrogynus ATCC 38327.</title>
        <authorList>
            <consortium name="The Broad Institute Genome Sequencing Platform"/>
            <person name="Russ C."/>
            <person name="Cuomo C."/>
            <person name="Burger G."/>
            <person name="Gray M.W."/>
            <person name="Holland P.W.H."/>
            <person name="King N."/>
            <person name="Lang F.B.F."/>
            <person name="Roger A.J."/>
            <person name="Ruiz-Trillo I."/>
            <person name="Young S.K."/>
            <person name="Zeng Q."/>
            <person name="Gargeya S."/>
            <person name="Fitzgerald M."/>
            <person name="Haas B."/>
            <person name="Abouelleil A."/>
            <person name="Alvarado L."/>
            <person name="Arachchi H.M."/>
            <person name="Berlin A."/>
            <person name="Chapman S.B."/>
            <person name="Gearin G."/>
            <person name="Goldberg J."/>
            <person name="Griggs A."/>
            <person name="Gujja S."/>
            <person name="Hansen M."/>
            <person name="Heiman D."/>
            <person name="Howarth C."/>
            <person name="Larimer J."/>
            <person name="Lui A."/>
            <person name="MacDonald P.J.P."/>
            <person name="McCowen C."/>
            <person name="Montmayeur A."/>
            <person name="Murphy C."/>
            <person name="Neiman D."/>
            <person name="Pearson M."/>
            <person name="Priest M."/>
            <person name="Roberts A."/>
            <person name="Saif S."/>
            <person name="Shea T."/>
            <person name="Sisk P."/>
            <person name="Stolte C."/>
            <person name="Sykes S."/>
            <person name="Wortman J."/>
            <person name="Nusbaum C."/>
            <person name="Birren B."/>
        </authorList>
    </citation>
    <scope>NUCLEOTIDE SEQUENCE [LARGE SCALE GENOMIC DNA]</scope>
    <source>
        <strain evidence="3 4">ATCC 38327</strain>
    </source>
</reference>
<keyword evidence="4" id="KW-1185">Reference proteome</keyword>
<reference evidence="4" key="2">
    <citation type="submission" date="2009-11" db="EMBL/GenBank/DDBJ databases">
        <title>The Genome Sequence of Allomyces macrogynus strain ATCC 38327.</title>
        <authorList>
            <consortium name="The Broad Institute Genome Sequencing Platform"/>
            <person name="Russ C."/>
            <person name="Cuomo C."/>
            <person name="Shea T."/>
            <person name="Young S.K."/>
            <person name="Zeng Q."/>
            <person name="Koehrsen M."/>
            <person name="Haas B."/>
            <person name="Borodovsky M."/>
            <person name="Guigo R."/>
            <person name="Alvarado L."/>
            <person name="Berlin A."/>
            <person name="Borenstein D."/>
            <person name="Chen Z."/>
            <person name="Engels R."/>
            <person name="Freedman E."/>
            <person name="Gellesch M."/>
            <person name="Goldberg J."/>
            <person name="Griggs A."/>
            <person name="Gujja S."/>
            <person name="Heiman D."/>
            <person name="Hepburn T."/>
            <person name="Howarth C."/>
            <person name="Jen D."/>
            <person name="Larson L."/>
            <person name="Lewis B."/>
            <person name="Mehta T."/>
            <person name="Park D."/>
            <person name="Pearson M."/>
            <person name="Roberts A."/>
            <person name="Saif S."/>
            <person name="Shenoy N."/>
            <person name="Sisk P."/>
            <person name="Stolte C."/>
            <person name="Sykes S."/>
            <person name="Walk T."/>
            <person name="White J."/>
            <person name="Yandava C."/>
            <person name="Burger G."/>
            <person name="Gray M.W."/>
            <person name="Holland P.W.H."/>
            <person name="King N."/>
            <person name="Lang F.B.F."/>
            <person name="Roger A.J."/>
            <person name="Ruiz-Trillo I."/>
            <person name="Lander E."/>
            <person name="Nusbaum C."/>
        </authorList>
    </citation>
    <scope>NUCLEOTIDE SEQUENCE [LARGE SCALE GENOMIC DNA]</scope>
    <source>
        <strain evidence="4">ATCC 38327</strain>
    </source>
</reference>
<feature type="compositionally biased region" description="Polar residues" evidence="1">
    <location>
        <begin position="54"/>
        <end position="84"/>
    </location>
</feature>
<dbReference type="STRING" id="578462.A0A0L0T7G4"/>
<keyword evidence="2" id="KW-0472">Membrane</keyword>
<dbReference type="VEuPathDB" id="FungiDB:AMAG_14877"/>
<evidence type="ECO:0000256" key="1">
    <source>
        <dbReference type="SAM" id="MobiDB-lite"/>
    </source>
</evidence>
<dbReference type="AlphaFoldDB" id="A0A0L0T7G4"/>
<keyword evidence="2" id="KW-0812">Transmembrane</keyword>
<gene>
    <name evidence="3" type="ORF">AMAG_14877</name>
</gene>
<evidence type="ECO:0000313" key="4">
    <source>
        <dbReference type="Proteomes" id="UP000054350"/>
    </source>
</evidence>
<feature type="region of interest" description="Disordered" evidence="1">
    <location>
        <begin position="1"/>
        <end position="98"/>
    </location>
</feature>
<proteinExistence type="predicted"/>
<feature type="transmembrane region" description="Helical" evidence="2">
    <location>
        <begin position="305"/>
        <end position="326"/>
    </location>
</feature>
<protein>
    <submittedName>
        <fullName evidence="3">Uncharacterized protein</fullName>
    </submittedName>
</protein>
<feature type="transmembrane region" description="Helical" evidence="2">
    <location>
        <begin position="226"/>
        <end position="247"/>
    </location>
</feature>
<name>A0A0L0T7G4_ALLM3</name>
<dbReference type="Proteomes" id="UP000054350">
    <property type="component" value="Unassembled WGS sequence"/>
</dbReference>
<keyword evidence="2" id="KW-1133">Transmembrane helix</keyword>
<feature type="transmembrane region" description="Helical" evidence="2">
    <location>
        <begin position="165"/>
        <end position="189"/>
    </location>
</feature>
<dbReference type="EMBL" id="GG745368">
    <property type="protein sequence ID" value="KNE70753.1"/>
    <property type="molecule type" value="Genomic_DNA"/>
</dbReference>
<organism evidence="3 4">
    <name type="scientific">Allomyces macrogynus (strain ATCC 38327)</name>
    <name type="common">Allomyces javanicus var. macrogynus</name>
    <dbReference type="NCBI Taxonomy" id="578462"/>
    <lineage>
        <taxon>Eukaryota</taxon>
        <taxon>Fungi</taxon>
        <taxon>Fungi incertae sedis</taxon>
        <taxon>Blastocladiomycota</taxon>
        <taxon>Blastocladiomycetes</taxon>
        <taxon>Blastocladiales</taxon>
        <taxon>Blastocladiaceae</taxon>
        <taxon>Allomyces</taxon>
    </lineage>
</organism>
<accession>A0A0L0T7G4</accession>
<feature type="transmembrane region" description="Helical" evidence="2">
    <location>
        <begin position="268"/>
        <end position="285"/>
    </location>
</feature>
<feature type="compositionally biased region" description="Basic and acidic residues" evidence="1">
    <location>
        <begin position="1"/>
        <end position="43"/>
    </location>
</feature>
<sequence length="344" mass="36352">MGVFSKKKDKDKDDAPKKEKKDDNKDESKKDKKDKDKDKDSKKAAAAAAAAPATSTAPTPVHTSASAPVSPISATTTAVGTPTSPAGAAPTKAPASLHDDGLVMHSAPVTPVTAHAEHAEVKASKRNLKMTPALSNEAVAVNLSSGTDETGASDPPEKPRVKCCLVVDMPMSIVLMIVVLLCNDIWFAWYSMTQANQTSGFTQLLRTAWNNDGMLAAAAKLRHVTMLFNANVGVAVADMIVTLLGLAGVDGESFPLFATFTAWKTLQFVYSVATSVVTVVLIGSANKSLPATIGASVRQTVMWEVGVSTAGLVLELYFLVFMGLYVQYLHRLQQYRVTAAGGKA</sequence>
<feature type="compositionally biased region" description="Low complexity" evidence="1">
    <location>
        <begin position="44"/>
        <end position="53"/>
    </location>
</feature>
<dbReference type="OrthoDB" id="5569821at2759"/>
<evidence type="ECO:0000313" key="3">
    <source>
        <dbReference type="EMBL" id="KNE70753.1"/>
    </source>
</evidence>